<dbReference type="Gene3D" id="3.40.462.20">
    <property type="match status" value="1"/>
</dbReference>
<evidence type="ECO:0000256" key="4">
    <source>
        <dbReference type="ARBA" id="ARBA00022827"/>
    </source>
</evidence>
<feature type="domain" description="FAD-binding PCMH-type" evidence="6">
    <location>
        <begin position="58"/>
        <end position="229"/>
    </location>
</feature>
<dbReference type="InterPro" id="IPR012951">
    <property type="entry name" value="BBE"/>
</dbReference>
<dbReference type="Proteomes" id="UP000799440">
    <property type="component" value="Unassembled WGS sequence"/>
</dbReference>
<dbReference type="GO" id="GO:0071949">
    <property type="term" value="F:FAD binding"/>
    <property type="evidence" value="ECO:0007669"/>
    <property type="project" value="InterPro"/>
</dbReference>
<dbReference type="PROSITE" id="PS51387">
    <property type="entry name" value="FAD_PCMH"/>
    <property type="match status" value="1"/>
</dbReference>
<dbReference type="Pfam" id="PF01565">
    <property type="entry name" value="FAD_binding_4"/>
    <property type="match status" value="1"/>
</dbReference>
<keyword evidence="3" id="KW-0285">Flavoprotein</keyword>
<dbReference type="EMBL" id="MU006607">
    <property type="protein sequence ID" value="KAF2742533.1"/>
    <property type="molecule type" value="Genomic_DNA"/>
</dbReference>
<evidence type="ECO:0000313" key="7">
    <source>
        <dbReference type="EMBL" id="KAF2742533.1"/>
    </source>
</evidence>
<evidence type="ECO:0000256" key="1">
    <source>
        <dbReference type="ARBA" id="ARBA00001974"/>
    </source>
</evidence>
<comment type="similarity">
    <text evidence="2">Belongs to the oxygen-dependent FAD-linked oxidoreductase family.</text>
</comment>
<evidence type="ECO:0000259" key="6">
    <source>
        <dbReference type="PROSITE" id="PS51387"/>
    </source>
</evidence>
<dbReference type="InterPro" id="IPR036318">
    <property type="entry name" value="FAD-bd_PCMH-like_sf"/>
</dbReference>
<evidence type="ECO:0000313" key="8">
    <source>
        <dbReference type="Proteomes" id="UP000799440"/>
    </source>
</evidence>
<dbReference type="Gene3D" id="3.30.465.10">
    <property type="match status" value="1"/>
</dbReference>
<gene>
    <name evidence="7" type="ORF">M011DRAFT_511134</name>
</gene>
<dbReference type="SUPFAM" id="SSF56176">
    <property type="entry name" value="FAD-binding/transporter-associated domain-like"/>
    <property type="match status" value="1"/>
</dbReference>
<evidence type="ECO:0000256" key="5">
    <source>
        <dbReference type="ARBA" id="ARBA00023002"/>
    </source>
</evidence>
<sequence length="492" mass="53384">MTAFEKVPNRPSSIKEQLSEAERVKLLAEKLRSVLKNSIVLTPDSKGYAESIIRWSDAVEMRAGVVVYVGSAEDISTTVVLTQEYSVPFAVCGGKHSSSGASSSDGGLVIDMGKMRGVKVDAGTNTVKVQGGCIWKDVDEAAADHGMAMVGGTVNHTGVGGLTLGGGYGWLSGRYGLTIDLLLAVQMVLADGRIVTASKDHESDLFWAARGAGHCFGVAVEFTFRCYPQENTIWGGQMIFPSSTALDGVIEFANNLVATSDGNSAMVMGITQPPFMQEPAVIATCFHNGPQAQAEEIFKPLLDLKPRVNTMKQRPYREMNGAMNHAVDYGGRKLSKGASFATPLSPAFVRSLIDELKELHARVAGAKRTIMLFEFFQTDKLASVPLEDMAFANRGKHQNLMLGPFWDKAEDDSACRFWARGVAKLARSELERVCREQGDAESVKSIGEYGNYDALAAKPREIFGGNLERLRDLKAKYDPNNAFNKSYALARI</sequence>
<dbReference type="OrthoDB" id="415825at2759"/>
<protein>
    <submittedName>
        <fullName evidence="7">Glucooligosaccharide oxidase</fullName>
    </submittedName>
</protein>
<reference evidence="7" key="1">
    <citation type="journal article" date="2020" name="Stud. Mycol.">
        <title>101 Dothideomycetes genomes: a test case for predicting lifestyles and emergence of pathogens.</title>
        <authorList>
            <person name="Haridas S."/>
            <person name="Albert R."/>
            <person name="Binder M."/>
            <person name="Bloem J."/>
            <person name="Labutti K."/>
            <person name="Salamov A."/>
            <person name="Andreopoulos B."/>
            <person name="Baker S."/>
            <person name="Barry K."/>
            <person name="Bills G."/>
            <person name="Bluhm B."/>
            <person name="Cannon C."/>
            <person name="Castanera R."/>
            <person name="Culley D."/>
            <person name="Daum C."/>
            <person name="Ezra D."/>
            <person name="Gonzalez J."/>
            <person name="Henrissat B."/>
            <person name="Kuo A."/>
            <person name="Liang C."/>
            <person name="Lipzen A."/>
            <person name="Lutzoni F."/>
            <person name="Magnuson J."/>
            <person name="Mondo S."/>
            <person name="Nolan M."/>
            <person name="Ohm R."/>
            <person name="Pangilinan J."/>
            <person name="Park H.-J."/>
            <person name="Ramirez L."/>
            <person name="Alfaro M."/>
            <person name="Sun H."/>
            <person name="Tritt A."/>
            <person name="Yoshinaga Y."/>
            <person name="Zwiers L.-H."/>
            <person name="Turgeon B."/>
            <person name="Goodwin S."/>
            <person name="Spatafora J."/>
            <person name="Crous P."/>
            <person name="Grigoriev I."/>
        </authorList>
    </citation>
    <scope>NUCLEOTIDE SEQUENCE</scope>
    <source>
        <strain evidence="7">CBS 119925</strain>
    </source>
</reference>
<accession>A0A6A6UXU1</accession>
<dbReference type="InterPro" id="IPR016166">
    <property type="entry name" value="FAD-bd_PCMH"/>
</dbReference>
<comment type="cofactor">
    <cofactor evidence="1">
        <name>FAD</name>
        <dbReference type="ChEBI" id="CHEBI:57692"/>
    </cofactor>
</comment>
<dbReference type="Pfam" id="PF08031">
    <property type="entry name" value="BBE"/>
    <property type="match status" value="1"/>
</dbReference>
<dbReference type="PANTHER" id="PTHR42973">
    <property type="entry name" value="BINDING OXIDOREDUCTASE, PUTATIVE (AFU_ORTHOLOGUE AFUA_1G17690)-RELATED"/>
    <property type="match status" value="1"/>
</dbReference>
<keyword evidence="5" id="KW-0560">Oxidoreductase</keyword>
<keyword evidence="4" id="KW-0274">FAD</keyword>
<evidence type="ECO:0000256" key="3">
    <source>
        <dbReference type="ARBA" id="ARBA00022630"/>
    </source>
</evidence>
<name>A0A6A6UXU1_9PLEO</name>
<proteinExistence type="inferred from homology"/>
<dbReference type="PANTHER" id="PTHR42973:SF39">
    <property type="entry name" value="FAD-BINDING PCMH-TYPE DOMAIN-CONTAINING PROTEIN"/>
    <property type="match status" value="1"/>
</dbReference>
<dbReference type="InterPro" id="IPR006094">
    <property type="entry name" value="Oxid_FAD_bind_N"/>
</dbReference>
<dbReference type="AlphaFoldDB" id="A0A6A6UXU1"/>
<keyword evidence="8" id="KW-1185">Reference proteome</keyword>
<organism evidence="7 8">
    <name type="scientific">Sporormia fimetaria CBS 119925</name>
    <dbReference type="NCBI Taxonomy" id="1340428"/>
    <lineage>
        <taxon>Eukaryota</taxon>
        <taxon>Fungi</taxon>
        <taxon>Dikarya</taxon>
        <taxon>Ascomycota</taxon>
        <taxon>Pezizomycotina</taxon>
        <taxon>Dothideomycetes</taxon>
        <taxon>Pleosporomycetidae</taxon>
        <taxon>Pleosporales</taxon>
        <taxon>Sporormiaceae</taxon>
        <taxon>Sporormia</taxon>
    </lineage>
</organism>
<dbReference type="InterPro" id="IPR050416">
    <property type="entry name" value="FAD-linked_Oxidoreductase"/>
</dbReference>
<dbReference type="InterPro" id="IPR016167">
    <property type="entry name" value="FAD-bd_PCMH_sub1"/>
</dbReference>
<dbReference type="GO" id="GO:0016491">
    <property type="term" value="F:oxidoreductase activity"/>
    <property type="evidence" value="ECO:0007669"/>
    <property type="project" value="UniProtKB-KW"/>
</dbReference>
<evidence type="ECO:0000256" key="2">
    <source>
        <dbReference type="ARBA" id="ARBA00005466"/>
    </source>
</evidence>
<dbReference type="Gene3D" id="3.30.43.10">
    <property type="entry name" value="Uridine Diphospho-n-acetylenolpyruvylglucosamine Reductase, domain 2"/>
    <property type="match status" value="1"/>
</dbReference>
<dbReference type="InterPro" id="IPR016169">
    <property type="entry name" value="FAD-bd_PCMH_sub2"/>
</dbReference>